<dbReference type="EMBL" id="MU856934">
    <property type="protein sequence ID" value="KAK4153640.1"/>
    <property type="molecule type" value="Genomic_DNA"/>
</dbReference>
<gene>
    <name evidence="2" type="ORF">C8A00DRAFT_33590</name>
</gene>
<feature type="compositionally biased region" description="Basic and acidic residues" evidence="1">
    <location>
        <begin position="14"/>
        <end position="24"/>
    </location>
</feature>
<name>A0AAN6VLS9_9PEZI</name>
<proteinExistence type="predicted"/>
<sequence>MDSAMRAAFIQWADERSGRLDGGDSHGSCSPPVVKCSTPTTAQRGLPAPTPDPMIPKIAGRGQDLLPPSLSDLSLRSASSGTSWQSPSSTSSRKHSLEPPFDGSSKPKRHQFAEMDSAAASFRYSAPCAQSILDIDRSERRRGGLLRRSGAPIQSCPTAGPNDTILPPIDSYFGSEWEKPGGAGGHSLLGPFYPPRPSHQASGTSAPLEKQEARKMKEYSLWRLTSPPTVEPTIPESDRGEAASSNMEVGLPRPESSPHATQTSTGQPGYSSRLHSHTGPQWLANADVEAVEDERAARLGALHTLEGTHRGDGSAQGDNSRKTNNPSEGNPIIMCVSQMAFHEESPEQVRYFQKDINPMWAIRAHGYAPYEIARPYLQRRGLSAVISVPDAPYSDLAERHRCRYSSATGNPSATWAQEEP</sequence>
<feature type="compositionally biased region" description="Low complexity" evidence="1">
    <location>
        <begin position="64"/>
        <end position="91"/>
    </location>
</feature>
<feature type="region of interest" description="Disordered" evidence="1">
    <location>
        <begin position="138"/>
        <end position="278"/>
    </location>
</feature>
<feature type="region of interest" description="Disordered" evidence="1">
    <location>
        <begin position="303"/>
        <end position="329"/>
    </location>
</feature>
<feature type="compositionally biased region" description="Polar residues" evidence="1">
    <location>
        <begin position="316"/>
        <end position="328"/>
    </location>
</feature>
<organism evidence="2 3">
    <name type="scientific">Chaetomidium leptoderma</name>
    <dbReference type="NCBI Taxonomy" id="669021"/>
    <lineage>
        <taxon>Eukaryota</taxon>
        <taxon>Fungi</taxon>
        <taxon>Dikarya</taxon>
        <taxon>Ascomycota</taxon>
        <taxon>Pezizomycotina</taxon>
        <taxon>Sordariomycetes</taxon>
        <taxon>Sordariomycetidae</taxon>
        <taxon>Sordariales</taxon>
        <taxon>Chaetomiaceae</taxon>
        <taxon>Chaetomidium</taxon>
    </lineage>
</organism>
<feature type="region of interest" description="Disordered" evidence="1">
    <location>
        <begin position="14"/>
        <end position="114"/>
    </location>
</feature>
<feature type="compositionally biased region" description="Basic and acidic residues" evidence="1">
    <location>
        <begin position="209"/>
        <end position="220"/>
    </location>
</feature>
<protein>
    <submittedName>
        <fullName evidence="2">Uncharacterized protein</fullName>
    </submittedName>
</protein>
<reference evidence="2" key="2">
    <citation type="submission" date="2023-05" db="EMBL/GenBank/DDBJ databases">
        <authorList>
            <consortium name="Lawrence Berkeley National Laboratory"/>
            <person name="Steindorff A."/>
            <person name="Hensen N."/>
            <person name="Bonometti L."/>
            <person name="Westerberg I."/>
            <person name="Brannstrom I.O."/>
            <person name="Guillou S."/>
            <person name="Cros-Aarteil S."/>
            <person name="Calhoun S."/>
            <person name="Haridas S."/>
            <person name="Kuo A."/>
            <person name="Mondo S."/>
            <person name="Pangilinan J."/>
            <person name="Riley R."/>
            <person name="Labutti K."/>
            <person name="Andreopoulos B."/>
            <person name="Lipzen A."/>
            <person name="Chen C."/>
            <person name="Yanf M."/>
            <person name="Daum C."/>
            <person name="Ng V."/>
            <person name="Clum A."/>
            <person name="Ohm R."/>
            <person name="Martin F."/>
            <person name="Silar P."/>
            <person name="Natvig D."/>
            <person name="Lalanne C."/>
            <person name="Gautier V."/>
            <person name="Ament-Velasquez S.L."/>
            <person name="Kruys A."/>
            <person name="Hutchinson M.I."/>
            <person name="Powell A.J."/>
            <person name="Barry K."/>
            <person name="Miller A.N."/>
            <person name="Grigoriev I.V."/>
            <person name="Debuchy R."/>
            <person name="Gladieux P."/>
            <person name="Thoren M.H."/>
            <person name="Johannesson H."/>
        </authorList>
    </citation>
    <scope>NUCLEOTIDE SEQUENCE</scope>
    <source>
        <strain evidence="2">CBS 538.74</strain>
    </source>
</reference>
<dbReference type="AlphaFoldDB" id="A0AAN6VLS9"/>
<feature type="compositionally biased region" description="Polar residues" evidence="1">
    <location>
        <begin position="258"/>
        <end position="270"/>
    </location>
</feature>
<evidence type="ECO:0000313" key="3">
    <source>
        <dbReference type="Proteomes" id="UP001302745"/>
    </source>
</evidence>
<evidence type="ECO:0000313" key="2">
    <source>
        <dbReference type="EMBL" id="KAK4153640.1"/>
    </source>
</evidence>
<keyword evidence="3" id="KW-1185">Reference proteome</keyword>
<evidence type="ECO:0000256" key="1">
    <source>
        <dbReference type="SAM" id="MobiDB-lite"/>
    </source>
</evidence>
<dbReference type="Proteomes" id="UP001302745">
    <property type="component" value="Unassembled WGS sequence"/>
</dbReference>
<comment type="caution">
    <text evidence="2">The sequence shown here is derived from an EMBL/GenBank/DDBJ whole genome shotgun (WGS) entry which is preliminary data.</text>
</comment>
<reference evidence="2" key="1">
    <citation type="journal article" date="2023" name="Mol. Phylogenet. Evol.">
        <title>Genome-scale phylogeny and comparative genomics of the fungal order Sordariales.</title>
        <authorList>
            <person name="Hensen N."/>
            <person name="Bonometti L."/>
            <person name="Westerberg I."/>
            <person name="Brannstrom I.O."/>
            <person name="Guillou S."/>
            <person name="Cros-Aarteil S."/>
            <person name="Calhoun S."/>
            <person name="Haridas S."/>
            <person name="Kuo A."/>
            <person name="Mondo S."/>
            <person name="Pangilinan J."/>
            <person name="Riley R."/>
            <person name="LaButti K."/>
            <person name="Andreopoulos B."/>
            <person name="Lipzen A."/>
            <person name="Chen C."/>
            <person name="Yan M."/>
            <person name="Daum C."/>
            <person name="Ng V."/>
            <person name="Clum A."/>
            <person name="Steindorff A."/>
            <person name="Ohm R.A."/>
            <person name="Martin F."/>
            <person name="Silar P."/>
            <person name="Natvig D.O."/>
            <person name="Lalanne C."/>
            <person name="Gautier V."/>
            <person name="Ament-Velasquez S.L."/>
            <person name="Kruys A."/>
            <person name="Hutchinson M.I."/>
            <person name="Powell A.J."/>
            <person name="Barry K."/>
            <person name="Miller A.N."/>
            <person name="Grigoriev I.V."/>
            <person name="Debuchy R."/>
            <person name="Gladieux P."/>
            <person name="Hiltunen Thoren M."/>
            <person name="Johannesson H."/>
        </authorList>
    </citation>
    <scope>NUCLEOTIDE SEQUENCE</scope>
    <source>
        <strain evidence="2">CBS 538.74</strain>
    </source>
</reference>
<accession>A0AAN6VLS9</accession>